<dbReference type="InterPro" id="IPR032675">
    <property type="entry name" value="LRR_dom_sf"/>
</dbReference>
<dbReference type="SUPFAM" id="SSF52047">
    <property type="entry name" value="RNI-like"/>
    <property type="match status" value="1"/>
</dbReference>
<name>A0AAW0YRG1_CHEQU</name>
<feature type="non-terminal residue" evidence="1">
    <location>
        <position position="110"/>
    </location>
</feature>
<protein>
    <recommendedName>
        <fullName evidence="3">F-box domain-containing protein</fullName>
    </recommendedName>
</protein>
<reference evidence="1 2" key="1">
    <citation type="journal article" date="2024" name="BMC Genomics">
        <title>Genome assembly of redclaw crayfish (Cherax quadricarinatus) provides insights into its immune adaptation and hypoxia tolerance.</title>
        <authorList>
            <person name="Liu Z."/>
            <person name="Zheng J."/>
            <person name="Li H."/>
            <person name="Fang K."/>
            <person name="Wang S."/>
            <person name="He J."/>
            <person name="Zhou D."/>
            <person name="Weng S."/>
            <person name="Chi M."/>
            <person name="Gu Z."/>
            <person name="He J."/>
            <person name="Li F."/>
            <person name="Wang M."/>
        </authorList>
    </citation>
    <scope>NUCLEOTIDE SEQUENCE [LARGE SCALE GENOMIC DNA]</scope>
    <source>
        <strain evidence="1">ZL_2023a</strain>
    </source>
</reference>
<keyword evidence="2" id="KW-1185">Reference proteome</keyword>
<dbReference type="EMBL" id="JARKIK010000004">
    <property type="protein sequence ID" value="KAK8752564.1"/>
    <property type="molecule type" value="Genomic_DNA"/>
</dbReference>
<accession>A0AAW0YRG1</accession>
<feature type="non-terminal residue" evidence="1">
    <location>
        <position position="1"/>
    </location>
</feature>
<dbReference type="Proteomes" id="UP001445076">
    <property type="component" value="Unassembled WGS sequence"/>
</dbReference>
<sequence length="110" mass="13024">RTSRVCRLWRNVSTDKRLWHIAELTTGRIKPRYRNEKKLLWLLENRLTEVSDLNLSGWSEAVTPHILQRLVQLCPHLVGLNLSYCHKIHSENLHTHLSTCHKLQRLDLTN</sequence>
<evidence type="ECO:0000313" key="1">
    <source>
        <dbReference type="EMBL" id="KAK8752564.1"/>
    </source>
</evidence>
<organism evidence="1 2">
    <name type="scientific">Cherax quadricarinatus</name>
    <name type="common">Australian red claw crayfish</name>
    <dbReference type="NCBI Taxonomy" id="27406"/>
    <lineage>
        <taxon>Eukaryota</taxon>
        <taxon>Metazoa</taxon>
        <taxon>Ecdysozoa</taxon>
        <taxon>Arthropoda</taxon>
        <taxon>Crustacea</taxon>
        <taxon>Multicrustacea</taxon>
        <taxon>Malacostraca</taxon>
        <taxon>Eumalacostraca</taxon>
        <taxon>Eucarida</taxon>
        <taxon>Decapoda</taxon>
        <taxon>Pleocyemata</taxon>
        <taxon>Astacidea</taxon>
        <taxon>Parastacoidea</taxon>
        <taxon>Parastacidae</taxon>
        <taxon>Cherax</taxon>
    </lineage>
</organism>
<gene>
    <name evidence="1" type="ORF">OTU49_006237</name>
</gene>
<dbReference type="AlphaFoldDB" id="A0AAW0YRG1"/>
<comment type="caution">
    <text evidence="1">The sequence shown here is derived from an EMBL/GenBank/DDBJ whole genome shotgun (WGS) entry which is preliminary data.</text>
</comment>
<proteinExistence type="predicted"/>
<dbReference type="Gene3D" id="3.80.10.10">
    <property type="entry name" value="Ribonuclease Inhibitor"/>
    <property type="match status" value="1"/>
</dbReference>
<evidence type="ECO:0008006" key="3">
    <source>
        <dbReference type="Google" id="ProtNLM"/>
    </source>
</evidence>
<evidence type="ECO:0000313" key="2">
    <source>
        <dbReference type="Proteomes" id="UP001445076"/>
    </source>
</evidence>